<dbReference type="AlphaFoldDB" id="A0AAV2VN92"/>
<organism evidence="8 9">
    <name type="scientific">Vibrio nigripulchritudo SOn1</name>
    <dbReference type="NCBI Taxonomy" id="1238450"/>
    <lineage>
        <taxon>Bacteria</taxon>
        <taxon>Pseudomonadati</taxon>
        <taxon>Pseudomonadota</taxon>
        <taxon>Gammaproteobacteria</taxon>
        <taxon>Vibrionales</taxon>
        <taxon>Vibrionaceae</taxon>
        <taxon>Vibrio</taxon>
    </lineage>
</organism>
<dbReference type="Proteomes" id="UP000018211">
    <property type="component" value="Unassembled WGS sequence"/>
</dbReference>
<dbReference type="Pfam" id="PF12698">
    <property type="entry name" value="ABC2_membrane_3"/>
    <property type="match status" value="1"/>
</dbReference>
<keyword evidence="4 6" id="KW-1133">Transmembrane helix</keyword>
<keyword evidence="2" id="KW-1003">Cell membrane</keyword>
<gene>
    <name evidence="8" type="ORF">VIBNISOn1_1670036</name>
</gene>
<feature type="transmembrane region" description="Helical" evidence="6">
    <location>
        <begin position="230"/>
        <end position="251"/>
    </location>
</feature>
<dbReference type="GO" id="GO:0140359">
    <property type="term" value="F:ABC-type transporter activity"/>
    <property type="evidence" value="ECO:0007669"/>
    <property type="project" value="InterPro"/>
</dbReference>
<sequence>MNVFQLIRDELKAIFSHPAIVLTVFGGTLFYSFLYPLPYANQVAQEQQITVVNLDKSQTSYQLERMVDATPQVSIVSRTHTVEDAKAQFLAHEVSGILVIPEHFYRDMMLGKSPVLSYAGDASYFLVFGTVVEGLAQASGTLAAKAKVAKLVSDGLPLTQAAELYSPVHLNLKPTFNPEMGYVDYVVPAVFVLILHQTLIMGTGILTASQRNRKGYWEKYSPTELTLTRIVVFGLLYVALSLYYFGFSFNFYEINRLASIGDLFILLVPFLIGAGAIGIVLGGILPRVELVTLLVLVSSMPLIFTAGFIWPLESIPAPLVWLANVLPSSPAIQGFLKINQMGAELWQIKDVVAQLWILAAIWSFLAWLKLKMQSLPMKQSPSIN</sequence>
<evidence type="ECO:0000256" key="3">
    <source>
        <dbReference type="ARBA" id="ARBA00022692"/>
    </source>
</evidence>
<keyword evidence="5 6" id="KW-0472">Membrane</keyword>
<dbReference type="EMBL" id="CAOF01000076">
    <property type="protein sequence ID" value="CCO46112.1"/>
    <property type="molecule type" value="Genomic_DNA"/>
</dbReference>
<dbReference type="InterPro" id="IPR051449">
    <property type="entry name" value="ABC-2_transporter_component"/>
</dbReference>
<feature type="transmembrane region" description="Helical" evidence="6">
    <location>
        <begin position="291"/>
        <end position="312"/>
    </location>
</feature>
<feature type="transmembrane region" description="Helical" evidence="6">
    <location>
        <begin position="12"/>
        <end position="34"/>
    </location>
</feature>
<reference evidence="8 9" key="1">
    <citation type="journal article" date="2013" name="ISME J.">
        <title>Comparative genomics of pathogenic lineages of Vibrio nigripulchritudo identifies virulence-associated traits.</title>
        <authorList>
            <person name="Goudenege D."/>
            <person name="Labreuche Y."/>
            <person name="Krin E."/>
            <person name="Ansquer D."/>
            <person name="Mangenot S."/>
            <person name="Calteau A."/>
            <person name="Medigue C."/>
            <person name="Mazel D."/>
            <person name="Polz M.F."/>
            <person name="Le Roux F."/>
        </authorList>
    </citation>
    <scope>NUCLEOTIDE SEQUENCE [LARGE SCALE GENOMIC DNA]</scope>
    <source>
        <strain evidence="8 9">SOn1</strain>
    </source>
</reference>
<evidence type="ECO:0000259" key="7">
    <source>
        <dbReference type="Pfam" id="PF12698"/>
    </source>
</evidence>
<evidence type="ECO:0000313" key="9">
    <source>
        <dbReference type="Proteomes" id="UP000018211"/>
    </source>
</evidence>
<feature type="transmembrane region" description="Helical" evidence="6">
    <location>
        <begin position="351"/>
        <end position="370"/>
    </location>
</feature>
<evidence type="ECO:0000256" key="5">
    <source>
        <dbReference type="ARBA" id="ARBA00023136"/>
    </source>
</evidence>
<dbReference type="PANTHER" id="PTHR30294:SF46">
    <property type="entry name" value="ABC TRANSPORTER PERMEASE"/>
    <property type="match status" value="1"/>
</dbReference>
<feature type="transmembrane region" description="Helical" evidence="6">
    <location>
        <begin position="263"/>
        <end position="284"/>
    </location>
</feature>
<dbReference type="Gene3D" id="3.40.1710.10">
    <property type="entry name" value="abc type-2 transporter like domain"/>
    <property type="match status" value="1"/>
</dbReference>
<comment type="subcellular location">
    <subcellularLocation>
        <location evidence="1">Cell membrane</location>
        <topology evidence="1">Multi-pass membrane protein</topology>
    </subcellularLocation>
</comment>
<evidence type="ECO:0000256" key="6">
    <source>
        <dbReference type="SAM" id="Phobius"/>
    </source>
</evidence>
<name>A0AAV2VN92_9VIBR</name>
<dbReference type="InterPro" id="IPR013525">
    <property type="entry name" value="ABC2_TM"/>
</dbReference>
<evidence type="ECO:0000313" key="8">
    <source>
        <dbReference type="EMBL" id="CCO46112.1"/>
    </source>
</evidence>
<protein>
    <submittedName>
        <fullName evidence="8">ABC-type multidrug transport system,permease component</fullName>
    </submittedName>
</protein>
<comment type="caution">
    <text evidence="8">The sequence shown here is derived from an EMBL/GenBank/DDBJ whole genome shotgun (WGS) entry which is preliminary data.</text>
</comment>
<feature type="domain" description="ABC-2 type transporter transmembrane" evidence="7">
    <location>
        <begin position="21"/>
        <end position="368"/>
    </location>
</feature>
<dbReference type="PANTHER" id="PTHR30294">
    <property type="entry name" value="MEMBRANE COMPONENT OF ABC TRANSPORTER YHHJ-RELATED"/>
    <property type="match status" value="1"/>
</dbReference>
<evidence type="ECO:0000256" key="4">
    <source>
        <dbReference type="ARBA" id="ARBA00022989"/>
    </source>
</evidence>
<evidence type="ECO:0000256" key="2">
    <source>
        <dbReference type="ARBA" id="ARBA00022475"/>
    </source>
</evidence>
<evidence type="ECO:0000256" key="1">
    <source>
        <dbReference type="ARBA" id="ARBA00004651"/>
    </source>
</evidence>
<dbReference type="GO" id="GO:0005886">
    <property type="term" value="C:plasma membrane"/>
    <property type="evidence" value="ECO:0007669"/>
    <property type="project" value="UniProtKB-SubCell"/>
</dbReference>
<proteinExistence type="predicted"/>
<feature type="transmembrane region" description="Helical" evidence="6">
    <location>
        <begin position="185"/>
        <end position="209"/>
    </location>
</feature>
<keyword evidence="3 6" id="KW-0812">Transmembrane</keyword>
<accession>A0AAV2VN92</accession>
<dbReference type="RefSeq" id="WP_022611352.1">
    <property type="nucleotide sequence ID" value="NZ_LK391965.1"/>
</dbReference>